<sequence length="146" mass="15661">MPTAAKFIAALTFGILGLISAQIVKTLMPPSTDFGMFVPVTTGVAALCGWVIVGPRAGRGMSAAISNGFTGTVAMVLWNLFIQSANEMTARSFKRFYDTAFEAIAAIFEIAVEYGSKMLDPRLLMVLFLGGIAAGIITEFAARRWR</sequence>
<keyword evidence="1" id="KW-1133">Transmembrane helix</keyword>
<gene>
    <name evidence="2" type="ORF">KUH32_15535</name>
</gene>
<evidence type="ECO:0000313" key="2">
    <source>
        <dbReference type="EMBL" id="MBV2361176.1"/>
    </source>
</evidence>
<dbReference type="NCBIfam" id="NF033773">
    <property type="entry name" value="tellur_TrgA"/>
    <property type="match status" value="1"/>
</dbReference>
<feature type="transmembrane region" description="Helical" evidence="1">
    <location>
        <begin position="65"/>
        <end position="82"/>
    </location>
</feature>
<protein>
    <submittedName>
        <fullName evidence="2">TrgA family protein</fullName>
    </submittedName>
</protein>
<dbReference type="RefSeq" id="WP_217779509.1">
    <property type="nucleotide sequence ID" value="NZ_JAHRWL010000002.1"/>
</dbReference>
<keyword evidence="1" id="KW-0812">Transmembrane</keyword>
<reference evidence="2" key="1">
    <citation type="submission" date="2021-06" db="EMBL/GenBank/DDBJ databases">
        <title>Thalassococcus sp. CAU 1522 isolated from sea sand, Republic of Korea.</title>
        <authorList>
            <person name="Kim W."/>
        </authorList>
    </citation>
    <scope>NUCLEOTIDE SEQUENCE</scope>
    <source>
        <strain evidence="2">CAU 1522</strain>
    </source>
</reference>
<feature type="transmembrane region" description="Helical" evidence="1">
    <location>
        <begin position="123"/>
        <end position="142"/>
    </location>
</feature>
<feature type="transmembrane region" description="Helical" evidence="1">
    <location>
        <begin position="37"/>
        <end position="53"/>
    </location>
</feature>
<keyword evidence="3" id="KW-1185">Reference proteome</keyword>
<name>A0ABS6NAX4_9RHOB</name>
<accession>A0ABS6NAX4</accession>
<dbReference type="Proteomes" id="UP001166293">
    <property type="component" value="Unassembled WGS sequence"/>
</dbReference>
<evidence type="ECO:0000256" key="1">
    <source>
        <dbReference type="SAM" id="Phobius"/>
    </source>
</evidence>
<organism evidence="2 3">
    <name type="scientific">Thalassococcus arenae</name>
    <dbReference type="NCBI Taxonomy" id="2851652"/>
    <lineage>
        <taxon>Bacteria</taxon>
        <taxon>Pseudomonadati</taxon>
        <taxon>Pseudomonadota</taxon>
        <taxon>Alphaproteobacteria</taxon>
        <taxon>Rhodobacterales</taxon>
        <taxon>Roseobacteraceae</taxon>
        <taxon>Thalassococcus</taxon>
    </lineage>
</organism>
<dbReference type="InterPro" id="IPR047784">
    <property type="entry name" value="TrgA"/>
</dbReference>
<evidence type="ECO:0000313" key="3">
    <source>
        <dbReference type="Proteomes" id="UP001166293"/>
    </source>
</evidence>
<comment type="caution">
    <text evidence="2">The sequence shown here is derived from an EMBL/GenBank/DDBJ whole genome shotgun (WGS) entry which is preliminary data.</text>
</comment>
<proteinExistence type="predicted"/>
<keyword evidence="1" id="KW-0472">Membrane</keyword>
<dbReference type="EMBL" id="JAHRWL010000002">
    <property type="protein sequence ID" value="MBV2361176.1"/>
    <property type="molecule type" value="Genomic_DNA"/>
</dbReference>